<dbReference type="PANTHER" id="PTHR30572">
    <property type="entry name" value="MEMBRANE COMPONENT OF TRANSPORTER-RELATED"/>
    <property type="match status" value="1"/>
</dbReference>
<feature type="transmembrane region" description="Helical" evidence="6">
    <location>
        <begin position="408"/>
        <end position="429"/>
    </location>
</feature>
<keyword evidence="2" id="KW-1003">Cell membrane</keyword>
<dbReference type="GO" id="GO:0022857">
    <property type="term" value="F:transmembrane transporter activity"/>
    <property type="evidence" value="ECO:0007669"/>
    <property type="project" value="TreeGrafter"/>
</dbReference>
<dbReference type="AlphaFoldDB" id="J9FR83"/>
<evidence type="ECO:0000256" key="4">
    <source>
        <dbReference type="ARBA" id="ARBA00022989"/>
    </source>
</evidence>
<keyword evidence="4 6" id="KW-1133">Transmembrane helix</keyword>
<evidence type="ECO:0000313" key="8">
    <source>
        <dbReference type="EMBL" id="EJW97466.1"/>
    </source>
</evidence>
<dbReference type="Pfam" id="PF02687">
    <property type="entry name" value="FtsX"/>
    <property type="match status" value="1"/>
</dbReference>
<dbReference type="PANTHER" id="PTHR30572:SF18">
    <property type="entry name" value="ABC-TYPE MACROLIDE FAMILY EXPORT SYSTEM PERMEASE COMPONENT 2"/>
    <property type="match status" value="1"/>
</dbReference>
<proteinExistence type="predicted"/>
<evidence type="ECO:0000256" key="3">
    <source>
        <dbReference type="ARBA" id="ARBA00022692"/>
    </source>
</evidence>
<feature type="transmembrane region" description="Helical" evidence="6">
    <location>
        <begin position="21"/>
        <end position="42"/>
    </location>
</feature>
<keyword evidence="3 6" id="KW-0812">Transmembrane</keyword>
<organism evidence="8">
    <name type="scientific">gut metagenome</name>
    <dbReference type="NCBI Taxonomy" id="749906"/>
    <lineage>
        <taxon>unclassified sequences</taxon>
        <taxon>metagenomes</taxon>
        <taxon>organismal metagenomes</taxon>
    </lineage>
</organism>
<feature type="transmembrane region" description="Helical" evidence="6">
    <location>
        <begin position="310"/>
        <end position="331"/>
    </location>
</feature>
<feature type="transmembrane region" description="Helical" evidence="6">
    <location>
        <begin position="352"/>
        <end position="375"/>
    </location>
</feature>
<evidence type="ECO:0000256" key="2">
    <source>
        <dbReference type="ARBA" id="ARBA00022475"/>
    </source>
</evidence>
<protein>
    <submittedName>
        <fullName evidence="8">Membrane protein containing DUF214</fullName>
    </submittedName>
</protein>
<comment type="subcellular location">
    <subcellularLocation>
        <location evidence="1">Cell membrane</location>
        <topology evidence="1">Multi-pass membrane protein</topology>
    </subcellularLocation>
</comment>
<comment type="caution">
    <text evidence="8">The sequence shown here is derived from an EMBL/GenBank/DDBJ whole genome shotgun (WGS) entry which is preliminary data.</text>
</comment>
<feature type="domain" description="ABC3 transporter permease C-terminal" evidence="7">
    <location>
        <begin position="312"/>
        <end position="439"/>
    </location>
</feature>
<reference evidence="8" key="1">
    <citation type="journal article" date="2012" name="PLoS ONE">
        <title>Gene sets for utilization of primary and secondary nutrition supplies in the distal gut of endangered iberian lynx.</title>
        <authorList>
            <person name="Alcaide M."/>
            <person name="Messina E."/>
            <person name="Richter M."/>
            <person name="Bargiela R."/>
            <person name="Peplies J."/>
            <person name="Huws S.A."/>
            <person name="Newbold C.J."/>
            <person name="Golyshin P.N."/>
            <person name="Simon M.A."/>
            <person name="Lopez G."/>
            <person name="Yakimov M.M."/>
            <person name="Ferrer M."/>
        </authorList>
    </citation>
    <scope>NUCLEOTIDE SEQUENCE</scope>
</reference>
<evidence type="ECO:0000256" key="5">
    <source>
        <dbReference type="ARBA" id="ARBA00023136"/>
    </source>
</evidence>
<evidence type="ECO:0000259" key="7">
    <source>
        <dbReference type="Pfam" id="PF02687"/>
    </source>
</evidence>
<accession>J9FR83</accession>
<dbReference type="GO" id="GO:0005886">
    <property type="term" value="C:plasma membrane"/>
    <property type="evidence" value="ECO:0007669"/>
    <property type="project" value="UniProtKB-SubCell"/>
</dbReference>
<evidence type="ECO:0000256" key="1">
    <source>
        <dbReference type="ARBA" id="ARBA00004651"/>
    </source>
</evidence>
<evidence type="ECO:0000256" key="6">
    <source>
        <dbReference type="SAM" id="Phobius"/>
    </source>
</evidence>
<dbReference type="InterPro" id="IPR050250">
    <property type="entry name" value="Macrolide_Exporter_MacB"/>
</dbReference>
<gene>
    <name evidence="8" type="ORF">EVA_14431</name>
</gene>
<keyword evidence="5 6" id="KW-0472">Membrane</keyword>
<dbReference type="InterPro" id="IPR003838">
    <property type="entry name" value="ABC3_permease_C"/>
</dbReference>
<name>J9FR83_9ZZZZ</name>
<sequence>MFAMLKLICKNLWARRRRNGWLMAELVLVSIVCWVVFDPVFVMTYDRYCLPLGYDADRLCMVSLAQLDPQAPGYDEAANDSARLTDDYLGLVRRAAQFEGVARTAPVLGFVYPNSMGSMNSGYCPENDSVVQAMMGNYFLPRTGFFETYGFRPVPGSTLAELSDHAYTESELVLNEEAARICFGTSQAAGKRFWVLREQRDANGQTYTDTLYKPVVGTVGNFKQRSTSRPVPVMFLPKLTIDSSDITKSSCILVRLREGVSMETFLHDFRPWMVQQLRAGNLYARSVQSYEDLIADLERAEADPIYYRNLSLALFFLVNLCLGVMGSFWLQTRTRQEEIGVMRSFGATSGRIIRMLLTEGLLLTSLAALVGFLIYGSYAWSEGLSNGLSLYGFESSRSYWTDSLGQHFLTVSFLILLILWTVVSLGISLPAYRISRISPTDALRDE</sequence>
<dbReference type="EMBL" id="AMCI01004746">
    <property type="protein sequence ID" value="EJW97466.1"/>
    <property type="molecule type" value="Genomic_DNA"/>
</dbReference>